<dbReference type="Proteomes" id="UP000582659">
    <property type="component" value="Unassembled WGS sequence"/>
</dbReference>
<dbReference type="Proteomes" id="UP000659654">
    <property type="component" value="Unassembled WGS sequence"/>
</dbReference>
<name>A0A7I8XK93_BURXY</name>
<dbReference type="AlphaFoldDB" id="A0A7I8XK93"/>
<gene>
    <name evidence="2" type="ORF">BXYJ_LOCUS10766</name>
</gene>
<sequence length="264" mass="29511">MKKISVFAFVLLSAANAANNLPVRERFYDGSPSDPDTPISCDSDSVVSTSSEKCLTYYYDCHGHKGKYLEVGDSSEGRLIFFEQNGHTLEEYWDTLAALMYSCLFYPDRLYAIKQKGTGQLMSVNCMTLRKKVTHLHNQLCQFNRRPLANIEQANVKAAKLAETGSIITLKTTGEAANYGLFPFDRDFFDSVGEGEYIKTTIRERGGCAYSTDGIGVDQKDQDVRKAANKFCRFGDDGQLSCRANQGLNAFEYNLKNMNPIPSK</sequence>
<keyword evidence="1" id="KW-0732">Signal</keyword>
<proteinExistence type="predicted"/>
<reference evidence="2" key="1">
    <citation type="submission" date="2020-09" db="EMBL/GenBank/DDBJ databases">
        <authorList>
            <person name="Kikuchi T."/>
        </authorList>
    </citation>
    <scope>NUCLEOTIDE SEQUENCE</scope>
    <source>
        <strain evidence="2">Ka4C1</strain>
    </source>
</reference>
<evidence type="ECO:0000313" key="3">
    <source>
        <dbReference type="Proteomes" id="UP000659654"/>
    </source>
</evidence>
<protein>
    <submittedName>
        <fullName evidence="2">(pine wood nematode) hypothetical protein</fullName>
    </submittedName>
</protein>
<comment type="caution">
    <text evidence="2">The sequence shown here is derived from an EMBL/GenBank/DDBJ whole genome shotgun (WGS) entry which is preliminary data.</text>
</comment>
<dbReference type="EMBL" id="CAJFCV020000005">
    <property type="protein sequence ID" value="CAG9120826.1"/>
    <property type="molecule type" value="Genomic_DNA"/>
</dbReference>
<keyword evidence="3" id="KW-1185">Reference proteome</keyword>
<evidence type="ECO:0000256" key="1">
    <source>
        <dbReference type="SAM" id="SignalP"/>
    </source>
</evidence>
<feature type="signal peptide" evidence="1">
    <location>
        <begin position="1"/>
        <end position="17"/>
    </location>
</feature>
<feature type="chain" id="PRO_5036400135" evidence="1">
    <location>
        <begin position="18"/>
        <end position="264"/>
    </location>
</feature>
<dbReference type="EMBL" id="CAJFDI010000005">
    <property type="protein sequence ID" value="CAD5229996.1"/>
    <property type="molecule type" value="Genomic_DNA"/>
</dbReference>
<evidence type="ECO:0000313" key="2">
    <source>
        <dbReference type="EMBL" id="CAD5229996.1"/>
    </source>
</evidence>
<accession>A0A7I8XK93</accession>
<organism evidence="2 3">
    <name type="scientific">Bursaphelenchus xylophilus</name>
    <name type="common">Pinewood nematode worm</name>
    <name type="synonym">Aphelenchoides xylophilus</name>
    <dbReference type="NCBI Taxonomy" id="6326"/>
    <lineage>
        <taxon>Eukaryota</taxon>
        <taxon>Metazoa</taxon>
        <taxon>Ecdysozoa</taxon>
        <taxon>Nematoda</taxon>
        <taxon>Chromadorea</taxon>
        <taxon>Rhabditida</taxon>
        <taxon>Tylenchina</taxon>
        <taxon>Tylenchomorpha</taxon>
        <taxon>Aphelenchoidea</taxon>
        <taxon>Aphelenchoididae</taxon>
        <taxon>Bursaphelenchus</taxon>
    </lineage>
</organism>